<evidence type="ECO:0000313" key="1">
    <source>
        <dbReference type="EMBL" id="EFN71146.1"/>
    </source>
</evidence>
<gene>
    <name evidence="1" type="ORF">EAG_06093</name>
</gene>
<dbReference type="InParanoid" id="E2A5Z3"/>
<evidence type="ECO:0000313" key="2">
    <source>
        <dbReference type="Proteomes" id="UP000000311"/>
    </source>
</evidence>
<keyword evidence="2" id="KW-1185">Reference proteome</keyword>
<name>E2A5Z3_CAMFO</name>
<reference evidence="1 2" key="1">
    <citation type="journal article" date="2010" name="Science">
        <title>Genomic comparison of the ants Camponotus floridanus and Harpegnathos saltator.</title>
        <authorList>
            <person name="Bonasio R."/>
            <person name="Zhang G."/>
            <person name="Ye C."/>
            <person name="Mutti N.S."/>
            <person name="Fang X."/>
            <person name="Qin N."/>
            <person name="Donahue G."/>
            <person name="Yang P."/>
            <person name="Li Q."/>
            <person name="Li C."/>
            <person name="Zhang P."/>
            <person name="Huang Z."/>
            <person name="Berger S.L."/>
            <person name="Reinberg D."/>
            <person name="Wang J."/>
            <person name="Liebig J."/>
        </authorList>
    </citation>
    <scope>NUCLEOTIDE SEQUENCE [LARGE SCALE GENOMIC DNA]</scope>
    <source>
        <strain evidence="2">C129</strain>
    </source>
</reference>
<sequence length="105" mass="11983">IQQEFRKELGLLLDIVKQGSGSTNDGNTARRFFSNIHTTAKITKLDKSLIRRFFIILQAISCGEVINTKKFGLFTLETAKKFVKNYGWYYMTASVHKLLIHGEAI</sequence>
<feature type="non-terminal residue" evidence="1">
    <location>
        <position position="1"/>
    </location>
</feature>
<dbReference type="Proteomes" id="UP000000311">
    <property type="component" value="Unassembled WGS sequence"/>
</dbReference>
<proteinExistence type="predicted"/>
<evidence type="ECO:0008006" key="3">
    <source>
        <dbReference type="Google" id="ProtNLM"/>
    </source>
</evidence>
<feature type="non-terminal residue" evidence="1">
    <location>
        <position position="105"/>
    </location>
</feature>
<dbReference type="AlphaFoldDB" id="E2A5Z3"/>
<organism evidence="2">
    <name type="scientific">Camponotus floridanus</name>
    <name type="common">Florida carpenter ant</name>
    <dbReference type="NCBI Taxonomy" id="104421"/>
    <lineage>
        <taxon>Eukaryota</taxon>
        <taxon>Metazoa</taxon>
        <taxon>Ecdysozoa</taxon>
        <taxon>Arthropoda</taxon>
        <taxon>Hexapoda</taxon>
        <taxon>Insecta</taxon>
        <taxon>Pterygota</taxon>
        <taxon>Neoptera</taxon>
        <taxon>Endopterygota</taxon>
        <taxon>Hymenoptera</taxon>
        <taxon>Apocrita</taxon>
        <taxon>Aculeata</taxon>
        <taxon>Formicoidea</taxon>
        <taxon>Formicidae</taxon>
        <taxon>Formicinae</taxon>
        <taxon>Camponotus</taxon>
    </lineage>
</organism>
<protein>
    <recommendedName>
        <fullName evidence="3">DUF4806 domain-containing protein</fullName>
    </recommendedName>
</protein>
<accession>E2A5Z3</accession>
<dbReference type="OMA" id="WYYMTAS"/>
<dbReference type="EMBL" id="GL437074">
    <property type="protein sequence ID" value="EFN71146.1"/>
    <property type="molecule type" value="Genomic_DNA"/>
</dbReference>